<evidence type="ECO:0000313" key="2">
    <source>
        <dbReference type="Proteomes" id="UP000005038"/>
    </source>
</evidence>
<proteinExistence type="predicted"/>
<name>H5TRL3_GORO1</name>
<organism evidence="1 2">
    <name type="scientific">Gordonia otitidis (strain DSM 44809 / CCUG 52243 / JCM 12355 / NBRC 100426 / IFM 10032)</name>
    <dbReference type="NCBI Taxonomy" id="1108044"/>
    <lineage>
        <taxon>Bacteria</taxon>
        <taxon>Bacillati</taxon>
        <taxon>Actinomycetota</taxon>
        <taxon>Actinomycetes</taxon>
        <taxon>Mycobacteriales</taxon>
        <taxon>Gordoniaceae</taxon>
        <taxon>Gordonia</taxon>
    </lineage>
</organism>
<gene>
    <name evidence="1" type="primary">purN</name>
    <name evidence="1" type="ORF">GOOTI_198_00010</name>
</gene>
<protein>
    <submittedName>
        <fullName evidence="1">Glycinamide ribonucleotide transformylase PurN</fullName>
    </submittedName>
</protein>
<dbReference type="EMBL" id="BAFB01000198">
    <property type="protein sequence ID" value="GAB36121.1"/>
    <property type="molecule type" value="Genomic_DNA"/>
</dbReference>
<comment type="caution">
    <text evidence="1">The sequence shown here is derived from an EMBL/GenBank/DDBJ whole genome shotgun (WGS) entry which is preliminary data.</text>
</comment>
<feature type="non-terminal residue" evidence="1">
    <location>
        <position position="1"/>
    </location>
</feature>
<keyword evidence="2" id="KW-1185">Reference proteome</keyword>
<reference evidence="1" key="1">
    <citation type="submission" date="2012-02" db="EMBL/GenBank/DDBJ databases">
        <title>Whole genome shotgun sequence of Gordonia otitidis NBRC 100426.</title>
        <authorList>
            <person name="Yoshida I."/>
            <person name="Hosoyama A."/>
            <person name="Tsuchikane K."/>
            <person name="Katsumata H."/>
            <person name="Yamazaki S."/>
            <person name="Fujita N."/>
        </authorList>
    </citation>
    <scope>NUCLEOTIDE SEQUENCE [LARGE SCALE GENOMIC DNA]</scope>
    <source>
        <strain evidence="1">NBRC 100426</strain>
    </source>
</reference>
<accession>H5TRL3</accession>
<evidence type="ECO:0000313" key="1">
    <source>
        <dbReference type="EMBL" id="GAB36121.1"/>
    </source>
</evidence>
<dbReference type="SUPFAM" id="SSF53328">
    <property type="entry name" value="Formyltransferase"/>
    <property type="match status" value="1"/>
</dbReference>
<dbReference type="Proteomes" id="UP000005038">
    <property type="component" value="Unassembled WGS sequence"/>
</dbReference>
<dbReference type="AlphaFoldDB" id="H5TRL3"/>
<sequence>DTGPILAQAPVMVSPSDTEETLHERIKSVERFLLADVVAKLVTRGVVIDGRKARIP</sequence>
<dbReference type="Gene3D" id="3.40.50.170">
    <property type="entry name" value="Formyl transferase, N-terminal domain"/>
    <property type="match status" value="1"/>
</dbReference>
<dbReference type="InterPro" id="IPR036477">
    <property type="entry name" value="Formyl_transf_N_sf"/>
</dbReference>